<sequence>MSAVTLPRAKTRHDWRTLVARVDAPLALAAIGLLMLGLIMVASASMPLADHRFDDPFRFLRRQLVYAVFGVAIAAAALKMPLARLQQLGFTLMAVSFVLLIVVLIPGVGKVVNGSARWLDLFVIRIQVSEPARLGLLIFLAGFLVRRQVEVRDTFFGVGKVMALLAAAGLLLLAEPDLGAAVVLALAVMAMLWVAGAPMLPFVLLLFMGMGSLYLLIALSPYRLARLTGFMDPWADPFNTGFQLTQSLMAIGSGHWFGLGLGGSVQKMFYLPEAHTDFLFAILAEELGLVGSLSVVMLYALVFWRSLRIADAAARSGRWFGAYLAVGLSVWLTSQAFINIGVNMGLLPTKGLTLPLMSYGGSSLLVVCTIIGLILRIGIENADPPVQTRKPGRKS</sequence>
<keyword evidence="12 17" id="KW-0472">Membrane</keyword>
<dbReference type="AlphaFoldDB" id="A0A4Z0F9G1"/>
<dbReference type="NCBIfam" id="TIGR02614">
    <property type="entry name" value="ftsW"/>
    <property type="match status" value="1"/>
</dbReference>
<evidence type="ECO:0000256" key="5">
    <source>
        <dbReference type="ARBA" id="ARBA00022618"/>
    </source>
</evidence>
<keyword evidence="10 17" id="KW-0573">Peptidoglycan synthesis</keyword>
<keyword evidence="9 17" id="KW-0133">Cell shape</keyword>
<feature type="transmembrane region" description="Helical" evidence="17">
    <location>
        <begin position="64"/>
        <end position="82"/>
    </location>
</feature>
<evidence type="ECO:0000313" key="19">
    <source>
        <dbReference type="Proteomes" id="UP000297890"/>
    </source>
</evidence>
<keyword evidence="14 17" id="KW-0961">Cell wall biogenesis/degradation</keyword>
<evidence type="ECO:0000256" key="10">
    <source>
        <dbReference type="ARBA" id="ARBA00022984"/>
    </source>
</evidence>
<evidence type="ECO:0000256" key="17">
    <source>
        <dbReference type="HAMAP-Rule" id="MF_00913"/>
    </source>
</evidence>
<dbReference type="InterPro" id="IPR001182">
    <property type="entry name" value="FtsW/RodA"/>
</dbReference>
<keyword evidence="11 17" id="KW-1133">Transmembrane helix</keyword>
<protein>
    <recommendedName>
        <fullName evidence="17">Probable peptidoglycan glycosyltransferase FtsW</fullName>
        <shortName evidence="17">PGT</shortName>
        <ecNumber evidence="17">2.4.99.28</ecNumber>
    </recommendedName>
    <alternativeName>
        <fullName evidence="17">Cell division protein FtsW</fullName>
    </alternativeName>
    <alternativeName>
        <fullName evidence="17">Cell wall polymerase</fullName>
    </alternativeName>
    <alternativeName>
        <fullName evidence="17">Peptidoglycan polymerase</fullName>
        <shortName evidence="17">PG polymerase</shortName>
    </alternativeName>
</protein>
<comment type="subcellular location">
    <subcellularLocation>
        <location evidence="17">Cell inner membrane</location>
        <topology evidence="17">Multi-pass membrane protein</topology>
    </subcellularLocation>
    <subcellularLocation>
        <location evidence="1">Cell membrane</location>
        <topology evidence="1">Multi-pass membrane protein</topology>
    </subcellularLocation>
    <text evidence="17">Localizes to the division septum.</text>
</comment>
<keyword evidence="13 17" id="KW-0131">Cell cycle</keyword>
<keyword evidence="3 17" id="KW-1003">Cell membrane</keyword>
<keyword evidence="6 17" id="KW-0328">Glycosyltransferase</keyword>
<proteinExistence type="inferred from homology"/>
<dbReference type="Pfam" id="PF01098">
    <property type="entry name" value="FTSW_RODA_SPOVE"/>
    <property type="match status" value="1"/>
</dbReference>
<dbReference type="GO" id="GO:0008360">
    <property type="term" value="P:regulation of cell shape"/>
    <property type="evidence" value="ECO:0007669"/>
    <property type="project" value="UniProtKB-KW"/>
</dbReference>
<organism evidence="18 19">
    <name type="scientific">Candidatus Macondimonas diazotrophica</name>
    <dbReference type="NCBI Taxonomy" id="2305248"/>
    <lineage>
        <taxon>Bacteria</taxon>
        <taxon>Pseudomonadati</taxon>
        <taxon>Pseudomonadota</taxon>
        <taxon>Gammaproteobacteria</taxon>
        <taxon>Chromatiales</taxon>
        <taxon>Ectothiorhodospiraceae</taxon>
        <taxon>Candidatus Macondimonas</taxon>
    </lineage>
</organism>
<dbReference type="PANTHER" id="PTHR30474">
    <property type="entry name" value="CELL CYCLE PROTEIN"/>
    <property type="match status" value="1"/>
</dbReference>
<evidence type="ECO:0000256" key="13">
    <source>
        <dbReference type="ARBA" id="ARBA00023306"/>
    </source>
</evidence>
<evidence type="ECO:0000256" key="6">
    <source>
        <dbReference type="ARBA" id="ARBA00022676"/>
    </source>
</evidence>
<dbReference type="EMBL" id="SRIO01000005">
    <property type="protein sequence ID" value="TFZ83014.1"/>
    <property type="molecule type" value="Genomic_DNA"/>
</dbReference>
<keyword evidence="4 17" id="KW-0997">Cell inner membrane</keyword>
<evidence type="ECO:0000256" key="15">
    <source>
        <dbReference type="ARBA" id="ARBA00038053"/>
    </source>
</evidence>
<dbReference type="GO" id="GO:0032153">
    <property type="term" value="C:cell division site"/>
    <property type="evidence" value="ECO:0007669"/>
    <property type="project" value="UniProtKB-UniRule"/>
</dbReference>
<dbReference type="GO" id="GO:0009252">
    <property type="term" value="P:peptidoglycan biosynthetic process"/>
    <property type="evidence" value="ECO:0007669"/>
    <property type="project" value="UniProtKB-UniRule"/>
</dbReference>
<evidence type="ECO:0000256" key="11">
    <source>
        <dbReference type="ARBA" id="ARBA00022989"/>
    </source>
</evidence>
<evidence type="ECO:0000256" key="2">
    <source>
        <dbReference type="ARBA" id="ARBA00004752"/>
    </source>
</evidence>
<feature type="transmembrane region" description="Helical" evidence="17">
    <location>
        <begin position="319"/>
        <end position="338"/>
    </location>
</feature>
<dbReference type="GO" id="GO:0008955">
    <property type="term" value="F:peptidoglycan glycosyltransferase activity"/>
    <property type="evidence" value="ECO:0007669"/>
    <property type="project" value="UniProtKB-UniRule"/>
</dbReference>
<evidence type="ECO:0000256" key="12">
    <source>
        <dbReference type="ARBA" id="ARBA00023136"/>
    </source>
</evidence>
<evidence type="ECO:0000256" key="9">
    <source>
        <dbReference type="ARBA" id="ARBA00022960"/>
    </source>
</evidence>
<dbReference type="OrthoDB" id="9768187at2"/>
<dbReference type="PANTHER" id="PTHR30474:SF2">
    <property type="entry name" value="PEPTIDOGLYCAN GLYCOSYLTRANSFERASE FTSW-RELATED"/>
    <property type="match status" value="1"/>
</dbReference>
<feature type="transmembrane region" description="Helical" evidence="17">
    <location>
        <begin position="202"/>
        <end position="219"/>
    </location>
</feature>
<feature type="transmembrane region" description="Helical" evidence="17">
    <location>
        <begin position="88"/>
        <end position="112"/>
    </location>
</feature>
<dbReference type="GO" id="GO:0043093">
    <property type="term" value="P:FtsZ-dependent cytokinesis"/>
    <property type="evidence" value="ECO:0007669"/>
    <property type="project" value="UniProtKB-UniRule"/>
</dbReference>
<dbReference type="PROSITE" id="PS00428">
    <property type="entry name" value="FTSW_RODA_SPOVE"/>
    <property type="match status" value="1"/>
</dbReference>
<evidence type="ECO:0000256" key="7">
    <source>
        <dbReference type="ARBA" id="ARBA00022679"/>
    </source>
</evidence>
<comment type="caution">
    <text evidence="18">The sequence shown here is derived from an EMBL/GenBank/DDBJ whole genome shotgun (WGS) entry which is preliminary data.</text>
</comment>
<gene>
    <name evidence="17 18" type="primary">ftsW</name>
    <name evidence="18" type="ORF">E4680_05055</name>
</gene>
<keyword evidence="19" id="KW-1185">Reference proteome</keyword>
<name>A0A4Z0F9G1_9GAMM</name>
<dbReference type="Proteomes" id="UP000297890">
    <property type="component" value="Unassembled WGS sequence"/>
</dbReference>
<feature type="transmembrane region" description="Helical" evidence="17">
    <location>
        <begin position="178"/>
        <end position="196"/>
    </location>
</feature>
<dbReference type="RefSeq" id="WP_135281314.1">
    <property type="nucleotide sequence ID" value="NZ_SRIO01000005.1"/>
</dbReference>
<accession>A0A4Z0F9G1</accession>
<reference evidence="18 19" key="1">
    <citation type="journal article" date="2019" name="ISME J.">
        <title>Candidatus Macondimonas diazotrophica, a novel gammaproteobacterial genus dominating crude-oil-contaminated coastal sediments.</title>
        <authorList>
            <person name="Karthikeyan S."/>
            <person name="Konstantinidis K."/>
        </authorList>
    </citation>
    <scope>NUCLEOTIDE SEQUENCE [LARGE SCALE GENOMIC DNA]</scope>
    <source>
        <strain evidence="18 19">KTK01</strain>
    </source>
</reference>
<evidence type="ECO:0000256" key="1">
    <source>
        <dbReference type="ARBA" id="ARBA00004651"/>
    </source>
</evidence>
<evidence type="ECO:0000256" key="3">
    <source>
        <dbReference type="ARBA" id="ARBA00022475"/>
    </source>
</evidence>
<comment type="function">
    <text evidence="17">Peptidoglycan polymerase that is essential for cell division.</text>
</comment>
<keyword evidence="7 17" id="KW-0808">Transferase</keyword>
<dbReference type="UniPathway" id="UPA00219"/>
<dbReference type="GO" id="GO:0071555">
    <property type="term" value="P:cell wall organization"/>
    <property type="evidence" value="ECO:0007669"/>
    <property type="project" value="UniProtKB-KW"/>
</dbReference>
<evidence type="ECO:0000256" key="4">
    <source>
        <dbReference type="ARBA" id="ARBA00022519"/>
    </source>
</evidence>
<keyword evidence="8 17" id="KW-0812">Transmembrane</keyword>
<feature type="transmembrane region" description="Helical" evidence="17">
    <location>
        <begin position="358"/>
        <end position="379"/>
    </location>
</feature>
<dbReference type="InterPro" id="IPR013437">
    <property type="entry name" value="FtsW"/>
</dbReference>
<feature type="transmembrane region" description="Helical" evidence="17">
    <location>
        <begin position="155"/>
        <end position="173"/>
    </location>
</feature>
<dbReference type="GO" id="GO:0015648">
    <property type="term" value="F:lipid-linked peptidoglycan transporter activity"/>
    <property type="evidence" value="ECO:0007669"/>
    <property type="project" value="TreeGrafter"/>
</dbReference>
<comment type="pathway">
    <text evidence="2 17">Cell wall biogenesis; peptidoglycan biosynthesis.</text>
</comment>
<dbReference type="GO" id="GO:0005886">
    <property type="term" value="C:plasma membrane"/>
    <property type="evidence" value="ECO:0007669"/>
    <property type="project" value="UniProtKB-SubCell"/>
</dbReference>
<evidence type="ECO:0000256" key="14">
    <source>
        <dbReference type="ARBA" id="ARBA00023316"/>
    </source>
</evidence>
<feature type="transmembrane region" description="Helical" evidence="17">
    <location>
        <begin position="132"/>
        <end position="149"/>
    </location>
</feature>
<dbReference type="HAMAP" id="MF_00913">
    <property type="entry name" value="PGT_FtsW_proteobact"/>
    <property type="match status" value="1"/>
</dbReference>
<dbReference type="EC" id="2.4.99.28" evidence="17"/>
<evidence type="ECO:0000256" key="16">
    <source>
        <dbReference type="ARBA" id="ARBA00049902"/>
    </source>
</evidence>
<evidence type="ECO:0000256" key="8">
    <source>
        <dbReference type="ARBA" id="ARBA00022692"/>
    </source>
</evidence>
<keyword evidence="5 17" id="KW-0132">Cell division</keyword>
<comment type="similarity">
    <text evidence="15 17">Belongs to the SEDS family. FtsW subfamily.</text>
</comment>
<dbReference type="InterPro" id="IPR018365">
    <property type="entry name" value="Cell_cycle_FtsW-rel_CS"/>
</dbReference>
<comment type="catalytic activity">
    <reaction evidence="16 17">
        <text>[GlcNAc-(1-&gt;4)-Mur2Ac(oyl-L-Ala-gamma-D-Glu-L-Lys-D-Ala-D-Ala)](n)-di-trans,octa-cis-undecaprenyl diphosphate + beta-D-GlcNAc-(1-&gt;4)-Mur2Ac(oyl-L-Ala-gamma-D-Glu-L-Lys-D-Ala-D-Ala)-di-trans,octa-cis-undecaprenyl diphosphate = [GlcNAc-(1-&gt;4)-Mur2Ac(oyl-L-Ala-gamma-D-Glu-L-Lys-D-Ala-D-Ala)](n+1)-di-trans,octa-cis-undecaprenyl diphosphate + di-trans,octa-cis-undecaprenyl diphosphate + H(+)</text>
        <dbReference type="Rhea" id="RHEA:23708"/>
        <dbReference type="Rhea" id="RHEA-COMP:9602"/>
        <dbReference type="Rhea" id="RHEA-COMP:9603"/>
        <dbReference type="ChEBI" id="CHEBI:15378"/>
        <dbReference type="ChEBI" id="CHEBI:58405"/>
        <dbReference type="ChEBI" id="CHEBI:60033"/>
        <dbReference type="ChEBI" id="CHEBI:78435"/>
        <dbReference type="EC" id="2.4.99.28"/>
    </reaction>
</comment>
<evidence type="ECO:0000313" key="18">
    <source>
        <dbReference type="EMBL" id="TFZ83014.1"/>
    </source>
</evidence>
<feature type="transmembrane region" description="Helical" evidence="17">
    <location>
        <begin position="278"/>
        <end position="307"/>
    </location>
</feature>
<feature type="transmembrane region" description="Helical" evidence="17">
    <location>
        <begin position="24"/>
        <end position="44"/>
    </location>
</feature>